<name>A0A369JQU0_HYPMA</name>
<dbReference type="EMBL" id="LUEZ02000042">
    <property type="protein sequence ID" value="RDB24631.1"/>
    <property type="molecule type" value="Genomic_DNA"/>
</dbReference>
<organism evidence="1 2">
    <name type="scientific">Hypsizygus marmoreus</name>
    <name type="common">White beech mushroom</name>
    <name type="synonym">Agaricus marmoreus</name>
    <dbReference type="NCBI Taxonomy" id="39966"/>
    <lineage>
        <taxon>Eukaryota</taxon>
        <taxon>Fungi</taxon>
        <taxon>Dikarya</taxon>
        <taxon>Basidiomycota</taxon>
        <taxon>Agaricomycotina</taxon>
        <taxon>Agaricomycetes</taxon>
        <taxon>Agaricomycetidae</taxon>
        <taxon>Agaricales</taxon>
        <taxon>Tricholomatineae</taxon>
        <taxon>Lyophyllaceae</taxon>
        <taxon>Hypsizygus</taxon>
    </lineage>
</organism>
<dbReference type="AlphaFoldDB" id="A0A369JQU0"/>
<comment type="caution">
    <text evidence="1">The sequence shown here is derived from an EMBL/GenBank/DDBJ whole genome shotgun (WGS) entry which is preliminary data.</text>
</comment>
<reference evidence="1" key="1">
    <citation type="submission" date="2018-04" db="EMBL/GenBank/DDBJ databases">
        <title>Whole genome sequencing of Hypsizygus marmoreus.</title>
        <authorList>
            <person name="Choi I.-G."/>
            <person name="Min B."/>
            <person name="Kim J.-G."/>
            <person name="Kim S."/>
            <person name="Oh Y.-L."/>
            <person name="Kong W.-S."/>
            <person name="Park H."/>
            <person name="Jeong J."/>
            <person name="Song E.-S."/>
        </authorList>
    </citation>
    <scope>NUCLEOTIDE SEQUENCE [LARGE SCALE GENOMIC DNA]</scope>
    <source>
        <strain evidence="1">51987-8</strain>
    </source>
</reference>
<protein>
    <submittedName>
        <fullName evidence="1">Uncharacterized protein</fullName>
    </submittedName>
</protein>
<keyword evidence="2" id="KW-1185">Reference proteome</keyword>
<dbReference type="InParanoid" id="A0A369JQU0"/>
<sequence>MAKSFETPLETPQLQHAPNMIKTTIFFLVVTTRSDSLPPSCVRTVSIPRRILFSCIYFALSAVNIVVKDSCTHTGGKN</sequence>
<gene>
    <name evidence="1" type="ORF">Hypma_008264</name>
</gene>
<evidence type="ECO:0000313" key="2">
    <source>
        <dbReference type="Proteomes" id="UP000076154"/>
    </source>
</evidence>
<evidence type="ECO:0000313" key="1">
    <source>
        <dbReference type="EMBL" id="RDB24631.1"/>
    </source>
</evidence>
<accession>A0A369JQU0</accession>
<dbReference type="Proteomes" id="UP000076154">
    <property type="component" value="Unassembled WGS sequence"/>
</dbReference>
<proteinExistence type="predicted"/>